<evidence type="ECO:0000259" key="2">
    <source>
        <dbReference type="Pfam" id="PF00535"/>
    </source>
</evidence>
<evidence type="ECO:0000259" key="3">
    <source>
        <dbReference type="Pfam" id="PF13439"/>
    </source>
</evidence>
<feature type="domain" description="Glycosyltransferase 2-like" evidence="2">
    <location>
        <begin position="9"/>
        <end position="136"/>
    </location>
</feature>
<comment type="caution">
    <text evidence="4">The sequence shown here is derived from an EMBL/GenBank/DDBJ whole genome shotgun (WGS) entry which is preliminary data.</text>
</comment>
<dbReference type="RefSeq" id="WP_315624533.1">
    <property type="nucleotide sequence ID" value="NZ_JAUHMF010000001.1"/>
</dbReference>
<dbReference type="Gene3D" id="3.40.50.2000">
    <property type="entry name" value="Glycogen Phosphorylase B"/>
    <property type="match status" value="2"/>
</dbReference>
<name>A0ABU3NM26_9CHLR</name>
<evidence type="ECO:0000313" key="5">
    <source>
        <dbReference type="Proteomes" id="UP001254165"/>
    </source>
</evidence>
<dbReference type="SUPFAM" id="SSF53448">
    <property type="entry name" value="Nucleotide-diphospho-sugar transferases"/>
    <property type="match status" value="1"/>
</dbReference>
<accession>A0ABU3NM26</accession>
<dbReference type="PANTHER" id="PTHR45947:SF3">
    <property type="entry name" value="SULFOQUINOVOSYL TRANSFERASE SQD2"/>
    <property type="match status" value="1"/>
</dbReference>
<dbReference type="EMBL" id="JAUHMF010000001">
    <property type="protein sequence ID" value="MDT8897881.1"/>
    <property type="molecule type" value="Genomic_DNA"/>
</dbReference>
<dbReference type="Pfam" id="PF13439">
    <property type="entry name" value="Glyco_transf_4"/>
    <property type="match status" value="1"/>
</dbReference>
<reference evidence="4 5" key="1">
    <citation type="submission" date="2023-07" db="EMBL/GenBank/DDBJ databases">
        <title>Novel species of Thermanaerothrix with wide hydrolytic capabilities.</title>
        <authorList>
            <person name="Zayulina K.S."/>
            <person name="Podosokorskaya O.A."/>
            <person name="Elcheninov A.G."/>
        </authorList>
    </citation>
    <scope>NUCLEOTIDE SEQUENCE [LARGE SCALE GENOMIC DNA]</scope>
    <source>
        <strain evidence="4 5">4228-RoL</strain>
    </source>
</reference>
<dbReference type="EC" id="2.4.-.-" evidence="4"/>
<dbReference type="InterPro" id="IPR028098">
    <property type="entry name" value="Glyco_trans_4-like_N"/>
</dbReference>
<evidence type="ECO:0000259" key="1">
    <source>
        <dbReference type="Pfam" id="PF00534"/>
    </source>
</evidence>
<dbReference type="PANTHER" id="PTHR45947">
    <property type="entry name" value="SULFOQUINOVOSYL TRANSFERASE SQD2"/>
    <property type="match status" value="1"/>
</dbReference>
<protein>
    <submittedName>
        <fullName evidence="4">Glycosyltransferase</fullName>
        <ecNumber evidence="4">2.4.-.-</ecNumber>
    </submittedName>
</protein>
<dbReference type="InterPro" id="IPR001173">
    <property type="entry name" value="Glyco_trans_2-like"/>
</dbReference>
<dbReference type="CDD" id="cd00761">
    <property type="entry name" value="Glyco_tranf_GTA_type"/>
    <property type="match status" value="1"/>
</dbReference>
<sequence>MPSNSPVISIVTYYYNNDGLFHQTAESILGQSLQQWEWIIVNDGSTDQDALKVLERYRGSDPRIRVIDHPENRGLSAARNTGLSCAQCEYVLLVDSDDLLEPTAAEKWWWFLKTHPQFAFVDSYHVAFGAKNYLWTGGFHEGALNAERNRVSMLCMIRKSVWQSVGGFDENIREGLEDWEFWMRCAAQGYWGATIPEYLAWYRIRDDHTDRWSNLTESRIEEFRARFRERYPHLYAGGFPDPPLNHYDLDLTLVSLDYPHVNHLSKSRPRLLLLLPWLVMGGAERFALNLIDQLKRRGWQITVVATASAEHGWWHEFAQHCEDLFVLPNFLPIKDYPRFLSYLIESRQFDALLLQGSHEGYRLLPVLRSLFPHLPMADYLHFVTPDWMHGGFPRLSLLYQDCLDVSVTSCEQVRQWMIAEGANPDKLKVAYIGVDPEIWKPDPDLRSRVRAQLGIGPEDVVILYAARLEVQKQPLLLAKILGELARRGLSFRAWVAGEGSLKGELEAALRENQVQDWVRLLGEVPTSQMPGLMAAADIFFLPSQSEGISQAIYEAMACGLPVVASRVGGQAELVTSECGVLIPLEGEPLTAFAEVMENLIRNPQLRTCLGQFGRQRILQSFTLAHMGDVIESELRGAIEHRKSSFPSSHELVDQRNIQRLAQSIVEYLQARAYARVTETQLSGLEKRFNSLYKDYAQLVEPRPPSYWFYLWLRQLLLPLFGRLKAVNRGGFWLRIKEMIKSFLVRGQRD</sequence>
<dbReference type="SUPFAM" id="SSF53756">
    <property type="entry name" value="UDP-Glycosyltransferase/glycogen phosphorylase"/>
    <property type="match status" value="1"/>
</dbReference>
<organism evidence="4 5">
    <name type="scientific">Thermanaerothrix solaris</name>
    <dbReference type="NCBI Taxonomy" id="3058434"/>
    <lineage>
        <taxon>Bacteria</taxon>
        <taxon>Bacillati</taxon>
        <taxon>Chloroflexota</taxon>
        <taxon>Anaerolineae</taxon>
        <taxon>Anaerolineales</taxon>
        <taxon>Anaerolineaceae</taxon>
        <taxon>Thermanaerothrix</taxon>
    </lineage>
</organism>
<dbReference type="CDD" id="cd03801">
    <property type="entry name" value="GT4_PimA-like"/>
    <property type="match status" value="1"/>
</dbReference>
<dbReference type="Pfam" id="PF00535">
    <property type="entry name" value="Glycos_transf_2"/>
    <property type="match status" value="1"/>
</dbReference>
<keyword evidence="4" id="KW-0328">Glycosyltransferase</keyword>
<dbReference type="GO" id="GO:0016757">
    <property type="term" value="F:glycosyltransferase activity"/>
    <property type="evidence" value="ECO:0007669"/>
    <property type="project" value="UniProtKB-KW"/>
</dbReference>
<dbReference type="Gene3D" id="3.90.550.10">
    <property type="entry name" value="Spore Coat Polysaccharide Biosynthesis Protein SpsA, Chain A"/>
    <property type="match status" value="1"/>
</dbReference>
<gene>
    <name evidence="4" type="ORF">QYE77_06340</name>
</gene>
<dbReference type="Proteomes" id="UP001254165">
    <property type="component" value="Unassembled WGS sequence"/>
</dbReference>
<dbReference type="InterPro" id="IPR029044">
    <property type="entry name" value="Nucleotide-diphossugar_trans"/>
</dbReference>
<keyword evidence="4" id="KW-0808">Transferase</keyword>
<dbReference type="Pfam" id="PF00534">
    <property type="entry name" value="Glycos_transf_1"/>
    <property type="match status" value="1"/>
</dbReference>
<feature type="domain" description="Glycosyltransferase subfamily 4-like N-terminal" evidence="3">
    <location>
        <begin position="280"/>
        <end position="437"/>
    </location>
</feature>
<proteinExistence type="predicted"/>
<feature type="domain" description="Glycosyl transferase family 1" evidence="1">
    <location>
        <begin position="449"/>
        <end position="616"/>
    </location>
</feature>
<dbReference type="InterPro" id="IPR001296">
    <property type="entry name" value="Glyco_trans_1"/>
</dbReference>
<keyword evidence="5" id="KW-1185">Reference proteome</keyword>
<evidence type="ECO:0000313" key="4">
    <source>
        <dbReference type="EMBL" id="MDT8897881.1"/>
    </source>
</evidence>
<dbReference type="InterPro" id="IPR050194">
    <property type="entry name" value="Glycosyltransferase_grp1"/>
</dbReference>